<name>A0A3N0XWD9_ANAGA</name>
<sequence length="116" mass="13325">MGKRKDLSEFEKGQIVMLDDWVRASPKLQLLWGVPGLQWLQQEVKDRSSGTRETAGHWPGLCMLPRPVISFARWTSLDVAKRHLTFRSSLNQADDQEQVQTAHIMQTFYKVVSTQA</sequence>
<protein>
    <submittedName>
        <fullName evidence="1">Uncharacterized protein</fullName>
    </submittedName>
</protein>
<evidence type="ECO:0000313" key="2">
    <source>
        <dbReference type="Proteomes" id="UP000281406"/>
    </source>
</evidence>
<accession>A0A3N0XWD9</accession>
<dbReference type="EMBL" id="RJVU01058740">
    <property type="protein sequence ID" value="ROJ94867.1"/>
    <property type="molecule type" value="Genomic_DNA"/>
</dbReference>
<evidence type="ECO:0000313" key="1">
    <source>
        <dbReference type="EMBL" id="ROJ94867.1"/>
    </source>
</evidence>
<comment type="caution">
    <text evidence="1">The sequence shown here is derived from an EMBL/GenBank/DDBJ whole genome shotgun (WGS) entry which is preliminary data.</text>
</comment>
<organism evidence="1 2">
    <name type="scientific">Anabarilius grahami</name>
    <name type="common">Kanglang fish</name>
    <name type="synonym">Barilius grahami</name>
    <dbReference type="NCBI Taxonomy" id="495550"/>
    <lineage>
        <taxon>Eukaryota</taxon>
        <taxon>Metazoa</taxon>
        <taxon>Chordata</taxon>
        <taxon>Craniata</taxon>
        <taxon>Vertebrata</taxon>
        <taxon>Euteleostomi</taxon>
        <taxon>Actinopterygii</taxon>
        <taxon>Neopterygii</taxon>
        <taxon>Teleostei</taxon>
        <taxon>Ostariophysi</taxon>
        <taxon>Cypriniformes</taxon>
        <taxon>Xenocyprididae</taxon>
        <taxon>Xenocypridinae</taxon>
        <taxon>Xenocypridinae incertae sedis</taxon>
        <taxon>Anabarilius</taxon>
    </lineage>
</organism>
<reference evidence="1 2" key="1">
    <citation type="submission" date="2018-10" db="EMBL/GenBank/DDBJ databases">
        <title>Genome assembly for a Yunnan-Guizhou Plateau 3E fish, Anabarilius grahami (Regan), and its evolutionary and genetic applications.</title>
        <authorList>
            <person name="Jiang W."/>
        </authorList>
    </citation>
    <scope>NUCLEOTIDE SEQUENCE [LARGE SCALE GENOMIC DNA]</scope>
    <source>
        <strain evidence="1">AG-KIZ</strain>
        <tissue evidence="1">Muscle</tissue>
    </source>
</reference>
<dbReference type="AlphaFoldDB" id="A0A3N0XWD9"/>
<keyword evidence="2" id="KW-1185">Reference proteome</keyword>
<dbReference type="OrthoDB" id="9940275at2759"/>
<dbReference type="Proteomes" id="UP000281406">
    <property type="component" value="Unassembled WGS sequence"/>
</dbReference>
<proteinExistence type="predicted"/>
<gene>
    <name evidence="1" type="ORF">DPX16_8071</name>
</gene>